<dbReference type="PANTHER" id="PTHR47338">
    <property type="entry name" value="ZN(II)2CYS6 TRANSCRIPTION FACTOR (EUROFUNG)-RELATED"/>
    <property type="match status" value="1"/>
</dbReference>
<dbReference type="RefSeq" id="XP_046044343.1">
    <property type="nucleotide sequence ID" value="XM_046184911.1"/>
</dbReference>
<keyword evidence="9" id="KW-1185">Reference proteome</keyword>
<feature type="compositionally biased region" description="Basic and acidic residues" evidence="6">
    <location>
        <begin position="9"/>
        <end position="23"/>
    </location>
</feature>
<evidence type="ECO:0000313" key="8">
    <source>
        <dbReference type="EMBL" id="KAH7233998.1"/>
    </source>
</evidence>
<evidence type="ECO:0000256" key="3">
    <source>
        <dbReference type="ARBA" id="ARBA00023015"/>
    </source>
</evidence>
<dbReference type="InterPro" id="IPR001138">
    <property type="entry name" value="Zn2Cys6_DnaBD"/>
</dbReference>
<protein>
    <recommendedName>
        <fullName evidence="7">Zn(2)-C6 fungal-type domain-containing protein</fullName>
    </recommendedName>
</protein>
<comment type="subcellular location">
    <subcellularLocation>
        <location evidence="1">Nucleus</location>
    </subcellularLocation>
</comment>
<keyword evidence="2" id="KW-0479">Metal-binding</keyword>
<dbReference type="Pfam" id="PF00172">
    <property type="entry name" value="Zn_clus"/>
    <property type="match status" value="1"/>
</dbReference>
<dbReference type="GO" id="GO:0008270">
    <property type="term" value="F:zinc ion binding"/>
    <property type="evidence" value="ECO:0007669"/>
    <property type="project" value="InterPro"/>
</dbReference>
<gene>
    <name evidence="8" type="ORF">BKA55DRAFT_145546</name>
</gene>
<evidence type="ECO:0000256" key="5">
    <source>
        <dbReference type="ARBA" id="ARBA00023242"/>
    </source>
</evidence>
<proteinExistence type="predicted"/>
<dbReference type="InterPro" id="IPR050815">
    <property type="entry name" value="TF_fung"/>
</dbReference>
<dbReference type="AlphaFoldDB" id="A0A9P9JR82"/>
<accession>A0A9P9JR82</accession>
<feature type="domain" description="Zn(2)-C6 fungal-type" evidence="7">
    <location>
        <begin position="106"/>
        <end position="135"/>
    </location>
</feature>
<dbReference type="GO" id="GO:0000981">
    <property type="term" value="F:DNA-binding transcription factor activity, RNA polymerase II-specific"/>
    <property type="evidence" value="ECO:0007669"/>
    <property type="project" value="InterPro"/>
</dbReference>
<dbReference type="SUPFAM" id="SSF57701">
    <property type="entry name" value="Zn2/Cys6 DNA-binding domain"/>
    <property type="match status" value="1"/>
</dbReference>
<dbReference type="PROSITE" id="PS50048">
    <property type="entry name" value="ZN2_CY6_FUNGAL_2"/>
    <property type="match status" value="1"/>
</dbReference>
<dbReference type="GeneID" id="70214865"/>
<evidence type="ECO:0000256" key="4">
    <source>
        <dbReference type="ARBA" id="ARBA00023163"/>
    </source>
</evidence>
<keyword evidence="3" id="KW-0805">Transcription regulation</keyword>
<dbReference type="CDD" id="cd00067">
    <property type="entry name" value="GAL4"/>
    <property type="match status" value="1"/>
</dbReference>
<feature type="compositionally biased region" description="Basic and acidic residues" evidence="6">
    <location>
        <begin position="215"/>
        <end position="224"/>
    </location>
</feature>
<evidence type="ECO:0000256" key="6">
    <source>
        <dbReference type="SAM" id="MobiDB-lite"/>
    </source>
</evidence>
<name>A0A9P9JR82_FUSRE</name>
<dbReference type="InterPro" id="IPR036864">
    <property type="entry name" value="Zn2-C6_fun-type_DNA-bd_sf"/>
</dbReference>
<dbReference type="OrthoDB" id="6133115at2759"/>
<keyword evidence="4" id="KW-0804">Transcription</keyword>
<evidence type="ECO:0000256" key="2">
    <source>
        <dbReference type="ARBA" id="ARBA00022723"/>
    </source>
</evidence>
<dbReference type="Proteomes" id="UP000720189">
    <property type="component" value="Unassembled WGS sequence"/>
</dbReference>
<feature type="region of interest" description="Disordered" evidence="6">
    <location>
        <begin position="172"/>
        <end position="224"/>
    </location>
</feature>
<reference evidence="8" key="1">
    <citation type="journal article" date="2021" name="Nat. Commun.">
        <title>Genetic determinants of endophytism in the Arabidopsis root mycobiome.</title>
        <authorList>
            <person name="Mesny F."/>
            <person name="Miyauchi S."/>
            <person name="Thiergart T."/>
            <person name="Pickel B."/>
            <person name="Atanasova L."/>
            <person name="Karlsson M."/>
            <person name="Huettel B."/>
            <person name="Barry K.W."/>
            <person name="Haridas S."/>
            <person name="Chen C."/>
            <person name="Bauer D."/>
            <person name="Andreopoulos W."/>
            <person name="Pangilinan J."/>
            <person name="LaButti K."/>
            <person name="Riley R."/>
            <person name="Lipzen A."/>
            <person name="Clum A."/>
            <person name="Drula E."/>
            <person name="Henrissat B."/>
            <person name="Kohler A."/>
            <person name="Grigoriev I.V."/>
            <person name="Martin F.M."/>
            <person name="Hacquard S."/>
        </authorList>
    </citation>
    <scope>NUCLEOTIDE SEQUENCE</scope>
    <source>
        <strain evidence="8">MPI-CAGE-AT-0023</strain>
    </source>
</reference>
<dbReference type="GO" id="GO:0005634">
    <property type="term" value="C:nucleus"/>
    <property type="evidence" value="ECO:0007669"/>
    <property type="project" value="UniProtKB-SubCell"/>
</dbReference>
<dbReference type="PROSITE" id="PS00463">
    <property type="entry name" value="ZN2_CY6_FUNGAL_1"/>
    <property type="match status" value="1"/>
</dbReference>
<sequence length="224" mass="24091">MSIDASFHGSRETTRPLEVDTRRQAVETAVPPATLPRVYHQQLHPAAYANSSLARASPAAQVPVMKLSNKRPRLPEDNALGGNGPVNNYSSSLVPAKKSNTRASQACDSCRQLKVKCDETKPCKSCKEKGHECKYGDPAPKTTNKAQAGFSACIGQLDQRLTAVEAILTKHLATSEPKLEPSVEDEDGRAPVSSFATNDASTDPANFRSIATPVLERRPSSAPR</sequence>
<dbReference type="PANTHER" id="PTHR47338:SF5">
    <property type="entry name" value="ZN(II)2CYS6 TRANSCRIPTION FACTOR (EUROFUNG)"/>
    <property type="match status" value="1"/>
</dbReference>
<organism evidence="8 9">
    <name type="scientific">Fusarium redolens</name>
    <dbReference type="NCBI Taxonomy" id="48865"/>
    <lineage>
        <taxon>Eukaryota</taxon>
        <taxon>Fungi</taxon>
        <taxon>Dikarya</taxon>
        <taxon>Ascomycota</taxon>
        <taxon>Pezizomycotina</taxon>
        <taxon>Sordariomycetes</taxon>
        <taxon>Hypocreomycetidae</taxon>
        <taxon>Hypocreales</taxon>
        <taxon>Nectriaceae</taxon>
        <taxon>Fusarium</taxon>
        <taxon>Fusarium redolens species complex</taxon>
    </lineage>
</organism>
<feature type="compositionally biased region" description="Polar residues" evidence="6">
    <location>
        <begin position="194"/>
        <end position="204"/>
    </location>
</feature>
<keyword evidence="5" id="KW-0539">Nucleus</keyword>
<feature type="region of interest" description="Disordered" evidence="6">
    <location>
        <begin position="1"/>
        <end position="23"/>
    </location>
</feature>
<evidence type="ECO:0000313" key="9">
    <source>
        <dbReference type="Proteomes" id="UP000720189"/>
    </source>
</evidence>
<evidence type="ECO:0000256" key="1">
    <source>
        <dbReference type="ARBA" id="ARBA00004123"/>
    </source>
</evidence>
<dbReference type="SMART" id="SM00066">
    <property type="entry name" value="GAL4"/>
    <property type="match status" value="1"/>
</dbReference>
<evidence type="ECO:0000259" key="7">
    <source>
        <dbReference type="PROSITE" id="PS50048"/>
    </source>
</evidence>
<dbReference type="EMBL" id="JAGMUX010000018">
    <property type="protein sequence ID" value="KAH7233998.1"/>
    <property type="molecule type" value="Genomic_DNA"/>
</dbReference>
<dbReference type="Gene3D" id="4.10.240.10">
    <property type="entry name" value="Zn(2)-C6 fungal-type DNA-binding domain"/>
    <property type="match status" value="1"/>
</dbReference>
<comment type="caution">
    <text evidence="8">The sequence shown here is derived from an EMBL/GenBank/DDBJ whole genome shotgun (WGS) entry which is preliminary data.</text>
</comment>